<reference evidence="1" key="1">
    <citation type="submission" date="2022-08" db="EMBL/GenBank/DDBJ databases">
        <title>Genome Sequence of Fusarium decemcellulare.</title>
        <authorList>
            <person name="Buettner E."/>
        </authorList>
    </citation>
    <scope>NUCLEOTIDE SEQUENCE</scope>
    <source>
        <strain evidence="1">Babe19</strain>
    </source>
</reference>
<gene>
    <name evidence="1" type="ORF">NM208_g6976</name>
</gene>
<organism evidence="1 2">
    <name type="scientific">Fusarium decemcellulare</name>
    <dbReference type="NCBI Taxonomy" id="57161"/>
    <lineage>
        <taxon>Eukaryota</taxon>
        <taxon>Fungi</taxon>
        <taxon>Dikarya</taxon>
        <taxon>Ascomycota</taxon>
        <taxon>Pezizomycotina</taxon>
        <taxon>Sordariomycetes</taxon>
        <taxon>Hypocreomycetidae</taxon>
        <taxon>Hypocreales</taxon>
        <taxon>Nectriaceae</taxon>
        <taxon>Fusarium</taxon>
        <taxon>Fusarium decemcellulare species complex</taxon>
    </lineage>
</organism>
<evidence type="ECO:0000313" key="2">
    <source>
        <dbReference type="Proteomes" id="UP001148629"/>
    </source>
</evidence>
<accession>A0ACC1SB65</accession>
<sequence>MASLLVQLGLFYLATASASLVSRQIQLGENEYFLPPTSSWKLKSWDSDGFKDEFTPLTVVQLKDTANAERVAAALEQYNKTDDVWTPSFAQVLYIEGSGSAKWLKDLPSEYNASAVVYSDESAAPGPYFVQTATGDVFQAYRLYPDTNQAFIQSSYQDPSGTHHPLRAASFSAGSLTVAVPSRLYYTPTKDKPLAGVRIGVKDLYDLKGLKTSGGNRALYEMSKVKNETAFAVQKLIDAGAIIVGKNKLSEFAFAGPYVPEHIDYLLPFNPRGDGYQSPGDSSGGSAAAAASYDWLDASMGSDTGGSIRGPAANNGAHGNRPTWGAVDLTGALPLSTVMDTSGMIARDPVVWSKINRALYAGTIKEYKLLPETIFLDPDSKQGLSELAEEAPEIVTAAENFLNSLSKILSANVTTFSIDKAWSRSAPDTFKTAPISGITAAVYGNLTKYEQWTEFGKGYVEEYMGSHNGEFPHMTWGTRDGWLTANRTMNEETHKRDLKIKKTVQDWVGSHFLTSENDTCSNAVYVYFNVQNENYKPDVSTDSANPWILDLNNQITQQKQTILELEMTINCNTTLGSEKACEESIAALEPGDSSPDNVYPGRLASVAGLPDYAITLGSFDRGEATFSNSTLKTQKLPLAVDIVAARGCDFMILDIVEELHREGVIKKVNAGSSVVYAGISALASRCRPVCCDSPKSQEKEFTTPLPPPLPDFDLDGTKPQLYRPFRHGPNHVTMGIRKLDWDNWIEMDSNFLPYHDIKVSELEKDLAAHVQYVDNAVTRDACLEVCEELTTFLTARYPKIFQLQGGFLHNTATGERFNYPATNPTDALTIAAKLVQDDLIVMVQNEDGQYHLDAGAVCLPGFWRLREKFRMSLDTLHIEAKVPHYQSKLQKSMNRFFKTMTPTRAVIRNNDSNEVASWATANDVGLTIEDLYFRSERQSLRRLPRSNTLLFTVRTYFEPITTIAKEPYVPGRLAEAIEQWDEPTSTYKGKHHWAGILLPYLHEQDQMQKDSGLLEKMVEANYPF</sequence>
<name>A0ACC1SB65_9HYPO</name>
<dbReference type="Proteomes" id="UP001148629">
    <property type="component" value="Unassembled WGS sequence"/>
</dbReference>
<comment type="caution">
    <text evidence="1">The sequence shown here is derived from an EMBL/GenBank/DDBJ whole genome shotgun (WGS) entry which is preliminary data.</text>
</comment>
<evidence type="ECO:0000313" key="1">
    <source>
        <dbReference type="EMBL" id="KAJ3535827.1"/>
    </source>
</evidence>
<proteinExistence type="predicted"/>
<protein>
    <submittedName>
        <fullName evidence="1">Uncharacterized protein</fullName>
    </submittedName>
</protein>
<keyword evidence="2" id="KW-1185">Reference proteome</keyword>
<dbReference type="EMBL" id="JANRMS010000683">
    <property type="protein sequence ID" value="KAJ3535827.1"/>
    <property type="molecule type" value="Genomic_DNA"/>
</dbReference>